<dbReference type="OrthoDB" id="1726791at2"/>
<accession>A0A2T0AMT1</accession>
<dbReference type="RefSeq" id="WP_106005892.1">
    <property type="nucleotide sequence ID" value="NZ_CP136418.1"/>
</dbReference>
<sequence>MPDWVTVAVRERAEALLIRGLLAAAGLPVRLVGEALGEIYGFHTGPLGIVQIQVPAAVTEQARQILAGFQEESQNGG</sequence>
<dbReference type="AlphaFoldDB" id="A0A2T0AMT1"/>
<organism evidence="1 2">
    <name type="scientific">Neomoorella humiferrea</name>
    <dbReference type="NCBI Taxonomy" id="676965"/>
    <lineage>
        <taxon>Bacteria</taxon>
        <taxon>Bacillati</taxon>
        <taxon>Bacillota</taxon>
        <taxon>Clostridia</taxon>
        <taxon>Neomoorellales</taxon>
        <taxon>Neomoorellaceae</taxon>
        <taxon>Neomoorella</taxon>
    </lineage>
</organism>
<gene>
    <name evidence="1" type="ORF">MOHU_19570</name>
</gene>
<reference evidence="1 2" key="1">
    <citation type="submission" date="2018-03" db="EMBL/GenBank/DDBJ databases">
        <title>Genome sequence of Moorella humiferrea DSM 23265.</title>
        <authorList>
            <person name="Poehlein A."/>
            <person name="Daniel R."/>
        </authorList>
    </citation>
    <scope>NUCLEOTIDE SEQUENCE [LARGE SCALE GENOMIC DNA]</scope>
    <source>
        <strain evidence="1 2">DSM 23265</strain>
    </source>
</reference>
<keyword evidence="2" id="KW-1185">Reference proteome</keyword>
<proteinExistence type="predicted"/>
<evidence type="ECO:0000313" key="2">
    <source>
        <dbReference type="Proteomes" id="UP000238415"/>
    </source>
</evidence>
<dbReference type="Proteomes" id="UP000238415">
    <property type="component" value="Unassembled WGS sequence"/>
</dbReference>
<dbReference type="EMBL" id="PVXM01000049">
    <property type="protein sequence ID" value="PRR70166.1"/>
    <property type="molecule type" value="Genomic_DNA"/>
</dbReference>
<name>A0A2T0AMT1_9FIRM</name>
<evidence type="ECO:0008006" key="3">
    <source>
        <dbReference type="Google" id="ProtNLM"/>
    </source>
</evidence>
<protein>
    <recommendedName>
        <fullName evidence="3">DUF2007 domain-containing protein</fullName>
    </recommendedName>
</protein>
<comment type="caution">
    <text evidence="1">The sequence shown here is derived from an EMBL/GenBank/DDBJ whole genome shotgun (WGS) entry which is preliminary data.</text>
</comment>
<evidence type="ECO:0000313" key="1">
    <source>
        <dbReference type="EMBL" id="PRR70166.1"/>
    </source>
</evidence>